<evidence type="ECO:0000256" key="4">
    <source>
        <dbReference type="ARBA" id="ARBA00022737"/>
    </source>
</evidence>
<dbReference type="PANTHER" id="PTHR19918:SF8">
    <property type="entry name" value="FI02843P"/>
    <property type="match status" value="1"/>
</dbReference>
<dbReference type="Proteomes" id="UP000694844">
    <property type="component" value="Chromosome 2"/>
</dbReference>
<dbReference type="RefSeq" id="XP_022319943.1">
    <property type="nucleotide sequence ID" value="XM_022464235.1"/>
</dbReference>
<dbReference type="GO" id="GO:0005680">
    <property type="term" value="C:anaphase-promoting complex"/>
    <property type="evidence" value="ECO:0007669"/>
    <property type="project" value="TreeGrafter"/>
</dbReference>
<dbReference type="Gene3D" id="2.130.10.10">
    <property type="entry name" value="YVTN repeat-like/Quinoprotein amine dehydrogenase"/>
    <property type="match status" value="1"/>
</dbReference>
<dbReference type="GO" id="GO:1905786">
    <property type="term" value="P:positive regulation of anaphase-promoting complex-dependent catabolic process"/>
    <property type="evidence" value="ECO:0007669"/>
    <property type="project" value="TreeGrafter"/>
</dbReference>
<sequence length="438" mass="49592">MAALSELCSPRVYTYDRFIPHRPHLDVEVAHARLMSPPTAARECPSPWRDERLMTYGNVLEEILDSPGEKRVLPFWQQCRSPETQSPSNLTSDGLFSCHRQTRRRISSSPKKILDMPKIRNDFYTNVLDWGHSNKIAVALEQSTYIWDIESKMCQKINFCAEEEAASPYFVSAVCWDNEGHLVTTGDSNGQLEVSDLTTEKVIRRMQGDSKTTVSVIRWRTNEIYTGNRNGGVCVYDMRCPNSCGRWLGQGQDICGMAMSQNSHDMATGGNGGVVRFWDLRAHDCFRTIKAHSACSKAIAWCPWRSSVIATGGGAQDGYIRLWQVHTGEMIAEISTKSQICGLLWSQEYQELASSHGAVTPENNDIVLWKMSRFQFEPQTRLQQHLARPLHMALSPDETTIASAGVDEMMCIWDCFPENQENIRRPSFSSLALDHMIR</sequence>
<dbReference type="SMART" id="SM00320">
    <property type="entry name" value="WD40"/>
    <property type="match status" value="5"/>
</dbReference>
<proteinExistence type="inferred from homology"/>
<keyword evidence="4" id="KW-0677">Repeat</keyword>
<evidence type="ECO:0000256" key="7">
    <source>
        <dbReference type="PROSITE-ProRule" id="PRU00221"/>
    </source>
</evidence>
<accession>A0A8B8CVW7</accession>
<reference evidence="10" key="1">
    <citation type="submission" date="2025-08" db="UniProtKB">
        <authorList>
            <consortium name="RefSeq"/>
        </authorList>
    </citation>
    <scope>IDENTIFICATION</scope>
    <source>
        <tissue evidence="10">Whole sample</tissue>
    </source>
</reference>
<feature type="repeat" description="WD" evidence="7">
    <location>
        <begin position="247"/>
        <end position="288"/>
    </location>
</feature>
<dbReference type="KEGG" id="cvn:111122439"/>
<dbReference type="InterPro" id="IPR001680">
    <property type="entry name" value="WD40_rpt"/>
</dbReference>
<feature type="repeat" description="WD" evidence="7">
    <location>
        <begin position="382"/>
        <end position="414"/>
    </location>
</feature>
<keyword evidence="9" id="KW-1185">Reference proteome</keyword>
<dbReference type="InterPro" id="IPR056150">
    <property type="entry name" value="WD40_CDC20-Fz"/>
</dbReference>
<dbReference type="GO" id="GO:0031145">
    <property type="term" value="P:anaphase-promoting complex-dependent catabolic process"/>
    <property type="evidence" value="ECO:0007669"/>
    <property type="project" value="TreeGrafter"/>
</dbReference>
<organism evidence="9 10">
    <name type="scientific">Crassostrea virginica</name>
    <name type="common">Eastern oyster</name>
    <dbReference type="NCBI Taxonomy" id="6565"/>
    <lineage>
        <taxon>Eukaryota</taxon>
        <taxon>Metazoa</taxon>
        <taxon>Spiralia</taxon>
        <taxon>Lophotrochozoa</taxon>
        <taxon>Mollusca</taxon>
        <taxon>Bivalvia</taxon>
        <taxon>Autobranchia</taxon>
        <taxon>Pteriomorphia</taxon>
        <taxon>Ostreida</taxon>
        <taxon>Ostreoidea</taxon>
        <taxon>Ostreidae</taxon>
        <taxon>Crassostrea</taxon>
    </lineage>
</organism>
<dbReference type="SUPFAM" id="SSF50978">
    <property type="entry name" value="WD40 repeat-like"/>
    <property type="match status" value="1"/>
</dbReference>
<keyword evidence="3 10" id="KW-0132">Cell division</keyword>
<dbReference type="InterPro" id="IPR033010">
    <property type="entry name" value="Cdc20/Fizzy"/>
</dbReference>
<gene>
    <name evidence="10" type="primary">LOC111122439</name>
</gene>
<comment type="similarity">
    <text evidence="1">Belongs to the WD repeat CDC20/Fizzy family.</text>
</comment>
<dbReference type="GO" id="GO:0051301">
    <property type="term" value="P:cell division"/>
    <property type="evidence" value="ECO:0007669"/>
    <property type="project" value="UniProtKB-KW"/>
</dbReference>
<feature type="domain" description="CDC20/Fizzy WD40" evidence="8">
    <location>
        <begin position="114"/>
        <end position="413"/>
    </location>
</feature>
<evidence type="ECO:0000256" key="1">
    <source>
        <dbReference type="ARBA" id="ARBA00006445"/>
    </source>
</evidence>
<evidence type="ECO:0000313" key="9">
    <source>
        <dbReference type="Proteomes" id="UP000694844"/>
    </source>
</evidence>
<keyword evidence="5" id="KW-0498">Mitosis</keyword>
<dbReference type="GO" id="GO:1990757">
    <property type="term" value="F:ubiquitin ligase activator activity"/>
    <property type="evidence" value="ECO:0007669"/>
    <property type="project" value="TreeGrafter"/>
</dbReference>
<name>A0A8B8CVW7_CRAVI</name>
<dbReference type="AlphaFoldDB" id="A0A8B8CVW7"/>
<evidence type="ECO:0000256" key="2">
    <source>
        <dbReference type="ARBA" id="ARBA00022574"/>
    </source>
</evidence>
<keyword evidence="6" id="KW-0131">Cell cycle</keyword>
<evidence type="ECO:0000256" key="3">
    <source>
        <dbReference type="ARBA" id="ARBA00022618"/>
    </source>
</evidence>
<dbReference type="InterPro" id="IPR036322">
    <property type="entry name" value="WD40_repeat_dom_sf"/>
</dbReference>
<dbReference type="PROSITE" id="PS50082">
    <property type="entry name" value="WD_REPEATS_2"/>
    <property type="match status" value="2"/>
</dbReference>
<evidence type="ECO:0000256" key="6">
    <source>
        <dbReference type="ARBA" id="ARBA00023306"/>
    </source>
</evidence>
<dbReference type="GO" id="GO:0010997">
    <property type="term" value="F:anaphase-promoting complex binding"/>
    <property type="evidence" value="ECO:0007669"/>
    <property type="project" value="InterPro"/>
</dbReference>
<protein>
    <submittedName>
        <fullName evidence="10">Cell division cycle protein 20 homolog</fullName>
    </submittedName>
</protein>
<dbReference type="PANTHER" id="PTHR19918">
    <property type="entry name" value="CELL DIVISION CYCLE 20 CDC20 FIZZY -RELATED"/>
    <property type="match status" value="1"/>
</dbReference>
<dbReference type="OrthoDB" id="10263272at2759"/>
<evidence type="ECO:0000256" key="5">
    <source>
        <dbReference type="ARBA" id="ARBA00022776"/>
    </source>
</evidence>
<dbReference type="InterPro" id="IPR015943">
    <property type="entry name" value="WD40/YVTN_repeat-like_dom_sf"/>
</dbReference>
<keyword evidence="2 7" id="KW-0853">WD repeat</keyword>
<dbReference type="GeneID" id="111122439"/>
<dbReference type="Pfam" id="PF24807">
    <property type="entry name" value="WD40_CDC20-Fz"/>
    <property type="match status" value="1"/>
</dbReference>
<evidence type="ECO:0000313" key="10">
    <source>
        <dbReference type="RefSeq" id="XP_022319943.1"/>
    </source>
</evidence>
<evidence type="ECO:0000259" key="8">
    <source>
        <dbReference type="Pfam" id="PF24807"/>
    </source>
</evidence>